<dbReference type="AlphaFoldDB" id="A0A292IHK2"/>
<dbReference type="SUPFAM" id="SSF51905">
    <property type="entry name" value="FAD/NAD(P)-binding domain"/>
    <property type="match status" value="1"/>
</dbReference>
<evidence type="ECO:0000256" key="2">
    <source>
        <dbReference type="ARBA" id="ARBA00022827"/>
    </source>
</evidence>
<dbReference type="GO" id="GO:0004324">
    <property type="term" value="F:ferredoxin-NADP+ reductase activity"/>
    <property type="evidence" value="ECO:0007669"/>
    <property type="project" value="UniProtKB-UniRule"/>
</dbReference>
<accession>A0A292IHK2</accession>
<gene>
    <name evidence="7" type="ORF">MAMA39_00420</name>
</gene>
<keyword evidence="1 5" id="KW-0285">Flavoprotein</keyword>
<dbReference type="EC" id="1.18.1.2" evidence="5"/>
<feature type="binding site" evidence="5">
    <location>
        <position position="31"/>
    </location>
    <ligand>
        <name>FAD</name>
        <dbReference type="ChEBI" id="CHEBI:57692"/>
    </ligand>
</feature>
<name>A0A292IHK2_9MOLU</name>
<feature type="binding site" evidence="5">
    <location>
        <position position="39"/>
    </location>
    <ligand>
        <name>FAD</name>
        <dbReference type="ChEBI" id="CHEBI:57692"/>
    </ligand>
</feature>
<dbReference type="InterPro" id="IPR023753">
    <property type="entry name" value="FAD/NAD-binding_dom"/>
</dbReference>
<proteinExistence type="inferred from homology"/>
<dbReference type="RefSeq" id="WP_343251509.1">
    <property type="nucleotide sequence ID" value="NZ_HG937516.1"/>
</dbReference>
<comment type="similarity">
    <text evidence="5">Belongs to the ferredoxin--NADP reductase type 2 family.</text>
</comment>
<keyword evidence="4 5" id="KW-0560">Oxidoreductase</keyword>
<sequence>MFDVLIIGAGPAGIYAATYAGLKKLKVLVIEASSEIGGQPIYLYGHKKIFDFPGHLETNGVQLIKNLLNQQVHLKEYISYQLNTRLISYQRLKSGNFVAQLSSHSINCKAILIATGNGGYEPIELDPSLIKDEQAKKKIHYFVKDFSNYKNQNVVILGGGDAAVEWTTQIAASNLPKSLTIIHRKPTYRANQHYVDSLNQMTKIKQILNVQVTAILNGLIKFKDNDTNHEDRIGFDTLVVQYGLKSLTNRASEWVNLKKQGASIVVDRKQETSDADVYAIGLSANYPERSNLMITAMAEATIAIKAISRKIHPYTAVDYIDPTIK</sequence>
<dbReference type="GO" id="GO:0050660">
    <property type="term" value="F:flavin adenine dinucleotide binding"/>
    <property type="evidence" value="ECO:0007669"/>
    <property type="project" value="UniProtKB-UniRule"/>
</dbReference>
<evidence type="ECO:0000313" key="7">
    <source>
        <dbReference type="EMBL" id="CDN40168.1"/>
    </source>
</evidence>
<dbReference type="KEGG" id="mamp:MAMA39_00420"/>
<evidence type="ECO:0000313" key="8">
    <source>
        <dbReference type="Proteomes" id="UP000261764"/>
    </source>
</evidence>
<keyword evidence="3 5" id="KW-0521">NADP</keyword>
<dbReference type="EMBL" id="HG937516">
    <property type="protein sequence ID" value="CDN40168.1"/>
    <property type="molecule type" value="Genomic_DNA"/>
</dbReference>
<comment type="catalytic activity">
    <reaction evidence="5">
        <text>2 reduced [2Fe-2S]-[ferredoxin] + NADP(+) + H(+) = 2 oxidized [2Fe-2S]-[ferredoxin] + NADPH</text>
        <dbReference type="Rhea" id="RHEA:20125"/>
        <dbReference type="Rhea" id="RHEA-COMP:10000"/>
        <dbReference type="Rhea" id="RHEA-COMP:10001"/>
        <dbReference type="ChEBI" id="CHEBI:15378"/>
        <dbReference type="ChEBI" id="CHEBI:33737"/>
        <dbReference type="ChEBI" id="CHEBI:33738"/>
        <dbReference type="ChEBI" id="CHEBI:57783"/>
        <dbReference type="ChEBI" id="CHEBI:58349"/>
        <dbReference type="EC" id="1.18.1.2"/>
    </reaction>
</comment>
<dbReference type="PANTHER" id="PTHR48105">
    <property type="entry name" value="THIOREDOXIN REDUCTASE 1-RELATED-RELATED"/>
    <property type="match status" value="1"/>
</dbReference>
<comment type="subunit">
    <text evidence="5">Homodimer.</text>
</comment>
<evidence type="ECO:0000256" key="3">
    <source>
        <dbReference type="ARBA" id="ARBA00022857"/>
    </source>
</evidence>
<evidence type="ECO:0000256" key="5">
    <source>
        <dbReference type="HAMAP-Rule" id="MF_01685"/>
    </source>
</evidence>
<dbReference type="PRINTS" id="PR00368">
    <property type="entry name" value="FADPNR"/>
</dbReference>
<evidence type="ECO:0000256" key="1">
    <source>
        <dbReference type="ARBA" id="ARBA00022630"/>
    </source>
</evidence>
<organism evidence="7 8">
    <name type="scientific">Mycoplasma amphoriforme A39</name>
    <dbReference type="NCBI Taxonomy" id="572419"/>
    <lineage>
        <taxon>Bacteria</taxon>
        <taxon>Bacillati</taxon>
        <taxon>Mycoplasmatota</taxon>
        <taxon>Mollicutes</taxon>
        <taxon>Mycoplasmataceae</taxon>
        <taxon>Mycoplasma</taxon>
    </lineage>
</organism>
<feature type="binding site" evidence="5">
    <location>
        <position position="44"/>
    </location>
    <ligand>
        <name>FAD</name>
        <dbReference type="ChEBI" id="CHEBI:57692"/>
    </ligand>
</feature>
<protein>
    <recommendedName>
        <fullName evidence="5">Ferredoxin--NADP reductase</fullName>
        <shortName evidence="5">FNR</shortName>
        <shortName evidence="5">Fd-NADP(+) reductase</shortName>
        <ecNumber evidence="5">1.18.1.2</ecNumber>
    </recommendedName>
</protein>
<dbReference type="InterPro" id="IPR036188">
    <property type="entry name" value="FAD/NAD-bd_sf"/>
</dbReference>
<reference evidence="7 8" key="1">
    <citation type="journal article" date="2015" name="Clin. Infect. Dis.">
        <title>Genomic Investigations unmask Mycoplasma amphoriforme, a new respiratory pathogen.</title>
        <authorList>
            <person name="Gillespie S.H."/>
            <person name="Ling C.L."/>
            <person name="Oravcova K."/>
            <person name="Pinheiro M."/>
            <person name="Wells L."/>
            <person name="Bryant J.M."/>
            <person name="McHugh T.D."/>
            <person name="Bebear C."/>
            <person name="Webster D."/>
            <person name="Harris S.R."/>
            <person name="Seth-Smith H.M."/>
            <person name="Thomson N.R."/>
        </authorList>
    </citation>
    <scope>NUCLEOTIDE SEQUENCE [LARGE SCALE GENOMIC DNA]</scope>
    <source>
        <strain evidence="7 8">A39</strain>
    </source>
</reference>
<keyword evidence="2 5" id="KW-0274">FAD</keyword>
<feature type="binding site" evidence="5">
    <location>
        <position position="86"/>
    </location>
    <ligand>
        <name>FAD</name>
        <dbReference type="ChEBI" id="CHEBI:57692"/>
    </ligand>
</feature>
<feature type="domain" description="FAD/NAD(P)-binding" evidence="6">
    <location>
        <begin position="2"/>
        <end position="298"/>
    </location>
</feature>
<comment type="cofactor">
    <cofactor evidence="5">
        <name>FAD</name>
        <dbReference type="ChEBI" id="CHEBI:57692"/>
    </cofactor>
    <text evidence="5">Binds 1 FAD per subunit.</text>
</comment>
<feature type="binding site" evidence="5">
    <location>
        <position position="323"/>
    </location>
    <ligand>
        <name>FAD</name>
        <dbReference type="ChEBI" id="CHEBI:57692"/>
    </ligand>
</feature>
<dbReference type="Proteomes" id="UP000261764">
    <property type="component" value="Chromosome I"/>
</dbReference>
<dbReference type="Gene3D" id="3.50.50.60">
    <property type="entry name" value="FAD/NAD(P)-binding domain"/>
    <property type="match status" value="2"/>
</dbReference>
<dbReference type="PRINTS" id="PR00469">
    <property type="entry name" value="PNDRDTASEII"/>
</dbReference>
<dbReference type="InterPro" id="IPR022890">
    <property type="entry name" value="Fd--NADP_Rdtase_type_2"/>
</dbReference>
<comment type="caution">
    <text evidence="5">Lacks conserved residue(s) required for the propagation of feature annotation.</text>
</comment>
<dbReference type="InterPro" id="IPR050097">
    <property type="entry name" value="Ferredoxin-NADP_redctase_2"/>
</dbReference>
<evidence type="ECO:0000256" key="4">
    <source>
        <dbReference type="ARBA" id="ARBA00023002"/>
    </source>
</evidence>
<dbReference type="HAMAP" id="MF_01685">
    <property type="entry name" value="FENR2"/>
    <property type="match status" value="1"/>
</dbReference>
<dbReference type="Pfam" id="PF07992">
    <property type="entry name" value="Pyr_redox_2"/>
    <property type="match status" value="1"/>
</dbReference>
<evidence type="ECO:0000259" key="6">
    <source>
        <dbReference type="Pfam" id="PF07992"/>
    </source>
</evidence>
<dbReference type="GO" id="GO:0050661">
    <property type="term" value="F:NADP binding"/>
    <property type="evidence" value="ECO:0007669"/>
    <property type="project" value="UniProtKB-UniRule"/>
</dbReference>
<keyword evidence="8" id="KW-1185">Reference proteome</keyword>